<dbReference type="CDD" id="cd05233">
    <property type="entry name" value="SDR_c"/>
    <property type="match status" value="1"/>
</dbReference>
<dbReference type="NCBIfam" id="NF005395">
    <property type="entry name" value="PRK06940.1"/>
    <property type="match status" value="1"/>
</dbReference>
<reference evidence="3 4" key="1">
    <citation type="submission" date="2020-01" db="EMBL/GenBank/DDBJ databases">
        <title>Aspergillus terreus IFO 6365 whole genome shotgun sequence.</title>
        <authorList>
            <person name="Kanamasa S."/>
            <person name="Takahashi H."/>
        </authorList>
    </citation>
    <scope>NUCLEOTIDE SEQUENCE [LARGE SCALE GENOMIC DNA]</scope>
    <source>
        <strain evidence="3 4">IFO 6365</strain>
    </source>
</reference>
<dbReference type="InterPro" id="IPR002347">
    <property type="entry name" value="SDR_fam"/>
</dbReference>
<dbReference type="EMBL" id="BLJY01000013">
    <property type="protein sequence ID" value="GFF20900.1"/>
    <property type="molecule type" value="Genomic_DNA"/>
</dbReference>
<dbReference type="Gene3D" id="3.40.50.720">
    <property type="entry name" value="NAD(P)-binding Rossmann-like Domain"/>
    <property type="match status" value="1"/>
</dbReference>
<dbReference type="InterPro" id="IPR036291">
    <property type="entry name" value="NAD(P)-bd_dom_sf"/>
</dbReference>
<evidence type="ECO:0000256" key="2">
    <source>
        <dbReference type="ARBA" id="ARBA00023002"/>
    </source>
</evidence>
<evidence type="ECO:0000256" key="1">
    <source>
        <dbReference type="ARBA" id="ARBA00006484"/>
    </source>
</evidence>
<dbReference type="VEuPathDB" id="FungiDB:ATEG_09737"/>
<dbReference type="Proteomes" id="UP000452235">
    <property type="component" value="Unassembled WGS sequence"/>
</dbReference>
<protein>
    <submittedName>
        <fullName evidence="3">NAD(P)-binding protein</fullName>
    </submittedName>
</protein>
<comment type="caution">
    <text evidence="3">The sequence shown here is derived from an EMBL/GenBank/DDBJ whole genome shotgun (WGS) entry which is preliminary data.</text>
</comment>
<evidence type="ECO:0000313" key="3">
    <source>
        <dbReference type="EMBL" id="GFF20900.1"/>
    </source>
</evidence>
<dbReference type="PANTHER" id="PTHR24321">
    <property type="entry name" value="DEHYDROGENASES, SHORT CHAIN"/>
    <property type="match status" value="1"/>
</dbReference>
<proteinExistence type="inferred from homology"/>
<name>A0A5M3ZD75_ASPTE</name>
<dbReference type="GO" id="GO:0016491">
    <property type="term" value="F:oxidoreductase activity"/>
    <property type="evidence" value="ECO:0007669"/>
    <property type="project" value="UniProtKB-KW"/>
</dbReference>
<comment type="similarity">
    <text evidence="1">Belongs to the short-chain dehydrogenases/reductases (SDR) family.</text>
</comment>
<keyword evidence="4" id="KW-1185">Reference proteome</keyword>
<dbReference type="PANTHER" id="PTHR24321:SF14">
    <property type="entry name" value="SHORT-CHAIN TYPE DEHYDROGENASE_REDUCTASE BLR2146-RELATED"/>
    <property type="match status" value="1"/>
</dbReference>
<sequence length="290" mass="29964">MPAPKNVVVIIGCGGMGVAIARQLGSGCSILLADASPAQLENATSTLQQEGYTVDRTETDVSSLDAVEALAKKASQIGPIKTIVHTAGLSPMQALPERIYQVDLLGTANVIDSFLEVATAGTSLVVIASMAGHTIQEALAADFEQHLAISPTGTLLSHPELNTNVYEANTPEARKASPRAYGISKRANILRVQASAAAFGAKGARINSVSPGVISTVMGQRELDGPYGQHIRKIIDDSPAGRIGTASDVVNAVAFLASDEASFITGTDLLVDGGSTSSQTWSKSPGLLSR</sequence>
<dbReference type="AlphaFoldDB" id="A0A5M3ZD75"/>
<gene>
    <name evidence="3" type="ORF">ATEIFO6365_0013023400</name>
</gene>
<dbReference type="SUPFAM" id="SSF51735">
    <property type="entry name" value="NAD(P)-binding Rossmann-fold domains"/>
    <property type="match status" value="1"/>
</dbReference>
<dbReference type="Pfam" id="PF13561">
    <property type="entry name" value="adh_short_C2"/>
    <property type="match status" value="1"/>
</dbReference>
<organism evidence="3 4">
    <name type="scientific">Aspergillus terreus</name>
    <dbReference type="NCBI Taxonomy" id="33178"/>
    <lineage>
        <taxon>Eukaryota</taxon>
        <taxon>Fungi</taxon>
        <taxon>Dikarya</taxon>
        <taxon>Ascomycota</taxon>
        <taxon>Pezizomycotina</taxon>
        <taxon>Eurotiomycetes</taxon>
        <taxon>Eurotiomycetidae</taxon>
        <taxon>Eurotiales</taxon>
        <taxon>Aspergillaceae</taxon>
        <taxon>Aspergillus</taxon>
        <taxon>Aspergillus subgen. Circumdati</taxon>
    </lineage>
</organism>
<keyword evidence="2" id="KW-0560">Oxidoreductase</keyword>
<accession>A0A5M3ZD75</accession>
<dbReference type="Pfam" id="PF00106">
    <property type="entry name" value="adh_short"/>
    <property type="match status" value="1"/>
</dbReference>
<dbReference type="OrthoDB" id="5840532at2759"/>
<evidence type="ECO:0000313" key="4">
    <source>
        <dbReference type="Proteomes" id="UP000452235"/>
    </source>
</evidence>
<dbReference type="PRINTS" id="PR00081">
    <property type="entry name" value="GDHRDH"/>
</dbReference>